<organism evidence="1 2">
    <name type="scientific">Micromonospora saelicesensis</name>
    <dbReference type="NCBI Taxonomy" id="285676"/>
    <lineage>
        <taxon>Bacteria</taxon>
        <taxon>Bacillati</taxon>
        <taxon>Actinomycetota</taxon>
        <taxon>Actinomycetes</taxon>
        <taxon>Micromonosporales</taxon>
        <taxon>Micromonosporaceae</taxon>
        <taxon>Micromonospora</taxon>
    </lineage>
</organism>
<reference evidence="1 2" key="1">
    <citation type="submission" date="2018-03" db="EMBL/GenBank/DDBJ databases">
        <title>Genomic framework for the identification of Micromonospora saelicesensis and Micromonospora noduli.</title>
        <authorList>
            <person name="Riesco R."/>
            <person name="Trujillo M.E."/>
        </authorList>
    </citation>
    <scope>NUCLEOTIDE SEQUENCE [LARGE SCALE GENOMIC DNA]</scope>
    <source>
        <strain evidence="1 2">GAR05</strain>
    </source>
</reference>
<proteinExistence type="predicted"/>
<evidence type="ECO:0000313" key="1">
    <source>
        <dbReference type="EMBL" id="RAO04660.1"/>
    </source>
</evidence>
<keyword evidence="2" id="KW-1185">Reference proteome</keyword>
<evidence type="ECO:0000313" key="2">
    <source>
        <dbReference type="Proteomes" id="UP000249334"/>
    </source>
</evidence>
<sequence length="36" mass="3895">MFVAAHDRQLLRDLADWPLLRVGKAVTTGTRTAGTG</sequence>
<dbReference type="Proteomes" id="UP000249334">
    <property type="component" value="Unassembled WGS sequence"/>
</dbReference>
<dbReference type="EMBL" id="PXXW01000006">
    <property type="protein sequence ID" value="RAO04660.1"/>
    <property type="molecule type" value="Genomic_DNA"/>
</dbReference>
<gene>
    <name evidence="1" type="ORF">GAR05_00523</name>
</gene>
<comment type="caution">
    <text evidence="1">The sequence shown here is derived from an EMBL/GenBank/DDBJ whole genome shotgun (WGS) entry which is preliminary data.</text>
</comment>
<name>A0ABX9CQF1_9ACTN</name>
<accession>A0ABX9CQF1</accession>
<protein>
    <submittedName>
        <fullName evidence="1">Uncharacterized protein</fullName>
    </submittedName>
</protein>